<comment type="caution">
    <text evidence="2">The sequence shown here is derived from an EMBL/GenBank/DDBJ whole genome shotgun (WGS) entry which is preliminary data.</text>
</comment>
<evidence type="ECO:0000313" key="2">
    <source>
        <dbReference type="EMBL" id="KAB2583425.1"/>
    </source>
</evidence>
<reference evidence="2 3" key="1">
    <citation type="journal article" date="2017" name="Poromechanics V (2013)">
        <title>Genomic Characterization of the Arsenic-Tolerant Actinobacterium, &lt;i&gt;Rhodococcus erythropolis&lt;/i&gt; S43.</title>
        <authorList>
            <person name="Retamal-Morales G."/>
            <person name="Mehnert M."/>
            <person name="Schwabe R."/>
            <person name="Tischler D."/>
            <person name="Schloemann M."/>
            <person name="Levican G.J."/>
        </authorList>
    </citation>
    <scope>NUCLEOTIDE SEQUENCE [LARGE SCALE GENOMIC DNA]</scope>
    <source>
        <strain evidence="2 3">S43</strain>
    </source>
</reference>
<feature type="chain" id="PRO_5024950364" description="DUF732 domain-containing protein" evidence="1">
    <location>
        <begin position="27"/>
        <end position="197"/>
    </location>
</feature>
<dbReference type="Proteomes" id="UP000325576">
    <property type="component" value="Unassembled WGS sequence"/>
</dbReference>
<dbReference type="PROSITE" id="PS51257">
    <property type="entry name" value="PROKAR_LIPOPROTEIN"/>
    <property type="match status" value="1"/>
</dbReference>
<gene>
    <name evidence="2" type="ORF">BS297_20695</name>
</gene>
<feature type="signal peptide" evidence="1">
    <location>
        <begin position="1"/>
        <end position="26"/>
    </location>
</feature>
<evidence type="ECO:0000256" key="1">
    <source>
        <dbReference type="SAM" id="SignalP"/>
    </source>
</evidence>
<evidence type="ECO:0000313" key="3">
    <source>
        <dbReference type="Proteomes" id="UP000325576"/>
    </source>
</evidence>
<keyword evidence="1" id="KW-0732">Signal</keyword>
<sequence length="197" mass="20682">MSFTRMHPVHLVVAIAIGAGSFTACASSDTPGPDDIVPARQCADGDADNPTLRQIYDGAAELLANTAIAGGSSEVEVEAIRQGNSYDSAVAILPPEQSAEQEQFAANIPYGGYARYVRAICESEESFQGVPTITSTPWAAALDGMMTCTVILSLPASQRDSYASSTKESMRSPGVSDALVTYAFTKATAARKHLCPQ</sequence>
<proteinExistence type="predicted"/>
<evidence type="ECO:0008006" key="4">
    <source>
        <dbReference type="Google" id="ProtNLM"/>
    </source>
</evidence>
<name>A0A5N5DZ75_RHOER</name>
<dbReference type="AlphaFoldDB" id="A0A5N5DZ75"/>
<dbReference type="EMBL" id="MRBO01000557">
    <property type="protein sequence ID" value="KAB2583425.1"/>
    <property type="molecule type" value="Genomic_DNA"/>
</dbReference>
<organism evidence="2 3">
    <name type="scientific">Rhodococcus erythropolis</name>
    <name type="common">Arthrobacter picolinophilus</name>
    <dbReference type="NCBI Taxonomy" id="1833"/>
    <lineage>
        <taxon>Bacteria</taxon>
        <taxon>Bacillati</taxon>
        <taxon>Actinomycetota</taxon>
        <taxon>Actinomycetes</taxon>
        <taxon>Mycobacteriales</taxon>
        <taxon>Nocardiaceae</taxon>
        <taxon>Rhodococcus</taxon>
        <taxon>Rhodococcus erythropolis group</taxon>
    </lineage>
</organism>
<protein>
    <recommendedName>
        <fullName evidence="4">DUF732 domain-containing protein</fullName>
    </recommendedName>
</protein>
<accession>A0A5N5DZ75</accession>